<dbReference type="InterPro" id="IPR013096">
    <property type="entry name" value="Cupin_2"/>
</dbReference>
<protein>
    <recommendedName>
        <fullName evidence="1">Cupin type-2 domain-containing protein</fullName>
    </recommendedName>
</protein>
<dbReference type="PANTHER" id="PTHR36114:SF8">
    <property type="entry name" value="CUPIN TYPE-1 DOMAIN-CONTAINING PROTEIN"/>
    <property type="match status" value="1"/>
</dbReference>
<dbReference type="GeneID" id="83066360"/>
<evidence type="ECO:0000259" key="1">
    <source>
        <dbReference type="Pfam" id="PF07883"/>
    </source>
</evidence>
<dbReference type="EMBL" id="AP014940">
    <property type="protein sequence ID" value="BAW00072.1"/>
    <property type="molecule type" value="Genomic_DNA"/>
</dbReference>
<gene>
    <name evidence="2" type="ORF">LEN_4584</name>
</gene>
<dbReference type="InterPro" id="IPR011051">
    <property type="entry name" value="RmlC_Cupin_sf"/>
</dbReference>
<accession>A0AAU9ANF8</accession>
<proteinExistence type="predicted"/>
<evidence type="ECO:0000313" key="3">
    <source>
        <dbReference type="Proteomes" id="UP000218824"/>
    </source>
</evidence>
<dbReference type="AlphaFoldDB" id="A0AAU9ANF8"/>
<organism evidence="2 3">
    <name type="scientific">Lysobacter enzymogenes</name>
    <dbReference type="NCBI Taxonomy" id="69"/>
    <lineage>
        <taxon>Bacteria</taxon>
        <taxon>Pseudomonadati</taxon>
        <taxon>Pseudomonadota</taxon>
        <taxon>Gammaproteobacteria</taxon>
        <taxon>Lysobacterales</taxon>
        <taxon>Lysobacteraceae</taxon>
        <taxon>Lysobacter</taxon>
    </lineage>
</organism>
<dbReference type="RefSeq" id="WP_096381896.1">
    <property type="nucleotide sequence ID" value="NZ_AP014940.1"/>
</dbReference>
<dbReference type="SUPFAM" id="SSF51182">
    <property type="entry name" value="RmlC-like cupins"/>
    <property type="match status" value="1"/>
</dbReference>
<dbReference type="InterPro" id="IPR014710">
    <property type="entry name" value="RmlC-like_jellyroll"/>
</dbReference>
<reference evidence="2 3" key="1">
    <citation type="journal article" date="2017" name="DNA Res.">
        <title>Complete genome sequence and expression profile of the commercial lytic enzyme producer Lysobacter enzymogenes M497-1.</title>
        <authorList>
            <person name="Takami H."/>
            <person name="Toyoda A."/>
            <person name="Uchiyama I."/>
            <person name="Itoh T."/>
            <person name="Takaki Y."/>
            <person name="Arai W."/>
            <person name="Nishi S."/>
            <person name="Kawai M."/>
            <person name="Shinya K."/>
            <person name="Ikeda H."/>
        </authorList>
    </citation>
    <scope>NUCLEOTIDE SEQUENCE [LARGE SCALE GENOMIC DNA]</scope>
    <source>
        <strain evidence="2 3">M497-1</strain>
    </source>
</reference>
<dbReference type="Gene3D" id="2.60.120.10">
    <property type="entry name" value="Jelly Rolls"/>
    <property type="match status" value="1"/>
</dbReference>
<dbReference type="Proteomes" id="UP000218824">
    <property type="component" value="Chromosome"/>
</dbReference>
<dbReference type="KEGG" id="lem:LEN_4584"/>
<dbReference type="Pfam" id="PF07883">
    <property type="entry name" value="Cupin_2"/>
    <property type="match status" value="1"/>
</dbReference>
<dbReference type="PANTHER" id="PTHR36114">
    <property type="entry name" value="16.7 KDA PROTEIN IN WHIE LOCUS"/>
    <property type="match status" value="1"/>
</dbReference>
<name>A0AAU9ANF8_LYSEN</name>
<sequence length="126" mass="13927">MAEPRIVRRDEPSEYYLSERCHVLEHWNAAEDAQASVARIRVAPGTTTRLHRLRGTAERYLIHSGRGRVEVAGLAPAEVTAGDALFIPADAAQRIANLGDDDLVFLAICTPRFVPECYEDLEPEAA</sequence>
<evidence type="ECO:0000313" key="2">
    <source>
        <dbReference type="EMBL" id="BAW00072.1"/>
    </source>
</evidence>
<feature type="domain" description="Cupin type-2" evidence="1">
    <location>
        <begin position="40"/>
        <end position="108"/>
    </location>
</feature>
<dbReference type="InterPro" id="IPR052044">
    <property type="entry name" value="PKS_Associated_Protein"/>
</dbReference>